<evidence type="ECO:0000313" key="3">
    <source>
        <dbReference type="Proteomes" id="UP000094020"/>
    </source>
</evidence>
<dbReference type="GeneID" id="30175516"/>
<reference evidence="2" key="2">
    <citation type="submission" date="2024-02" db="EMBL/GenBank/DDBJ databases">
        <title>Comparative genomics of Cryptococcus and Kwoniella reveals pathogenesis evolution and contrasting modes of karyotype evolution via chromosome fusion or intercentromeric recombination.</title>
        <authorList>
            <person name="Coelho M.A."/>
            <person name="David-Palma M."/>
            <person name="Shea T."/>
            <person name="Bowers K."/>
            <person name="McGinley-Smith S."/>
            <person name="Mohammad A.W."/>
            <person name="Gnirke A."/>
            <person name="Yurkov A.M."/>
            <person name="Nowrousian M."/>
            <person name="Sun S."/>
            <person name="Cuomo C.A."/>
            <person name="Heitman J."/>
        </authorList>
    </citation>
    <scope>NUCLEOTIDE SEQUENCE</scope>
    <source>
        <strain evidence="2">CBS 10737</strain>
    </source>
</reference>
<feature type="region of interest" description="Disordered" evidence="1">
    <location>
        <begin position="140"/>
        <end position="164"/>
    </location>
</feature>
<feature type="compositionally biased region" description="Basic and acidic residues" evidence="1">
    <location>
        <begin position="145"/>
        <end position="164"/>
    </location>
</feature>
<dbReference type="Proteomes" id="UP000094020">
    <property type="component" value="Chromosome 9"/>
</dbReference>
<dbReference type="KEGG" id="kpin:30175516"/>
<evidence type="ECO:0000256" key="1">
    <source>
        <dbReference type="SAM" id="MobiDB-lite"/>
    </source>
</evidence>
<sequence length="164" mass="18855">MTNAIAHPTVTIDLSSIDGQIPSRIDMFKKSKPAPRSPEPSRSTGTSGTQEWFIRELDRKIIDNAYQENAFNTAYEEMKKQGNPNDPGLASILNETKKSRDLYVRRRKWLYALRKLCKSGHSEQDVTRFFDTIVLAKRSRPTMSQEEHQDVFGSPEERKSRILP</sequence>
<keyword evidence="3" id="KW-1185">Reference proteome</keyword>
<feature type="region of interest" description="Disordered" evidence="1">
    <location>
        <begin position="28"/>
        <end position="50"/>
    </location>
</feature>
<feature type="compositionally biased region" description="Polar residues" evidence="1">
    <location>
        <begin position="40"/>
        <end position="50"/>
    </location>
</feature>
<organism evidence="2 3">
    <name type="scientific">Kwoniella pini CBS 10737</name>
    <dbReference type="NCBI Taxonomy" id="1296096"/>
    <lineage>
        <taxon>Eukaryota</taxon>
        <taxon>Fungi</taxon>
        <taxon>Dikarya</taxon>
        <taxon>Basidiomycota</taxon>
        <taxon>Agaricomycotina</taxon>
        <taxon>Tremellomycetes</taxon>
        <taxon>Tremellales</taxon>
        <taxon>Cryptococcaceae</taxon>
        <taxon>Kwoniella</taxon>
    </lineage>
</organism>
<proteinExistence type="predicted"/>
<protein>
    <submittedName>
        <fullName evidence="2">Uncharacterized protein</fullName>
    </submittedName>
</protein>
<dbReference type="EMBL" id="CP144527">
    <property type="protein sequence ID" value="WWC72383.1"/>
    <property type="molecule type" value="Genomic_DNA"/>
</dbReference>
<dbReference type="RefSeq" id="XP_070059397.1">
    <property type="nucleotide sequence ID" value="XM_070203296.1"/>
</dbReference>
<name>A0AAJ8MST5_9TREE</name>
<dbReference type="AlphaFoldDB" id="A0AAJ8MST5"/>
<evidence type="ECO:0000313" key="2">
    <source>
        <dbReference type="EMBL" id="WWC72383.1"/>
    </source>
</evidence>
<gene>
    <name evidence="2" type="ORF">I206_106345</name>
</gene>
<accession>A0AAJ8MST5</accession>
<reference evidence="2" key="1">
    <citation type="submission" date="2013-07" db="EMBL/GenBank/DDBJ databases">
        <authorList>
            <consortium name="The Broad Institute Genome Sequencing Platform"/>
            <person name="Cuomo C."/>
            <person name="Litvintseva A."/>
            <person name="Chen Y."/>
            <person name="Heitman J."/>
            <person name="Sun S."/>
            <person name="Springer D."/>
            <person name="Dromer F."/>
            <person name="Young S.K."/>
            <person name="Zeng Q."/>
            <person name="Gargeya S."/>
            <person name="Fitzgerald M."/>
            <person name="Abouelleil A."/>
            <person name="Alvarado L."/>
            <person name="Berlin A.M."/>
            <person name="Chapman S.B."/>
            <person name="Dewar J."/>
            <person name="Goldberg J."/>
            <person name="Griggs A."/>
            <person name="Gujja S."/>
            <person name="Hansen M."/>
            <person name="Howarth C."/>
            <person name="Imamovic A."/>
            <person name="Larimer J."/>
            <person name="McCowan C."/>
            <person name="Murphy C."/>
            <person name="Pearson M."/>
            <person name="Priest M."/>
            <person name="Roberts A."/>
            <person name="Saif S."/>
            <person name="Shea T."/>
            <person name="Sykes S."/>
            <person name="Wortman J."/>
            <person name="Nusbaum C."/>
            <person name="Birren B."/>
        </authorList>
    </citation>
    <scope>NUCLEOTIDE SEQUENCE</scope>
    <source>
        <strain evidence="2">CBS 10737</strain>
    </source>
</reference>